<organism evidence="1 2">
    <name type="scientific">Ancylobacter dichloromethanicus</name>
    <dbReference type="NCBI Taxonomy" id="518825"/>
    <lineage>
        <taxon>Bacteria</taxon>
        <taxon>Pseudomonadati</taxon>
        <taxon>Pseudomonadota</taxon>
        <taxon>Alphaproteobacteria</taxon>
        <taxon>Hyphomicrobiales</taxon>
        <taxon>Xanthobacteraceae</taxon>
        <taxon>Ancylobacter</taxon>
    </lineage>
</organism>
<protein>
    <submittedName>
        <fullName evidence="1">Uncharacterized protein</fullName>
    </submittedName>
</protein>
<name>A0A9W6N0C2_9HYPH</name>
<sequence>MVKDVERRARSLCAADAERANVPATDIPPLVERLWPVAAREMMGVADPYTLVLPEDIEAREQEYRRLRR</sequence>
<comment type="caution">
    <text evidence="1">The sequence shown here is derived from an EMBL/GenBank/DDBJ whole genome shotgun (WGS) entry which is preliminary data.</text>
</comment>
<dbReference type="EMBL" id="BSFJ01000020">
    <property type="protein sequence ID" value="GLK72925.1"/>
    <property type="molecule type" value="Genomic_DNA"/>
</dbReference>
<gene>
    <name evidence="1" type="ORF">GCM10017643_30410</name>
</gene>
<evidence type="ECO:0000313" key="1">
    <source>
        <dbReference type="EMBL" id="GLK72925.1"/>
    </source>
</evidence>
<accession>A0A9W6N0C2</accession>
<dbReference type="AlphaFoldDB" id="A0A9W6N0C2"/>
<keyword evidence="2" id="KW-1185">Reference proteome</keyword>
<proteinExistence type="predicted"/>
<reference evidence="1" key="2">
    <citation type="submission" date="2023-01" db="EMBL/GenBank/DDBJ databases">
        <authorList>
            <person name="Sun Q."/>
            <person name="Evtushenko L."/>
        </authorList>
    </citation>
    <scope>NUCLEOTIDE SEQUENCE</scope>
    <source>
        <strain evidence="1">VKM B-2484</strain>
    </source>
</reference>
<dbReference type="Proteomes" id="UP001143370">
    <property type="component" value="Unassembled WGS sequence"/>
</dbReference>
<reference evidence="1" key="1">
    <citation type="journal article" date="2014" name="Int. J. Syst. Evol. Microbiol.">
        <title>Complete genome sequence of Corynebacterium casei LMG S-19264T (=DSM 44701T), isolated from a smear-ripened cheese.</title>
        <authorList>
            <consortium name="US DOE Joint Genome Institute (JGI-PGF)"/>
            <person name="Walter F."/>
            <person name="Albersmeier A."/>
            <person name="Kalinowski J."/>
            <person name="Ruckert C."/>
        </authorList>
    </citation>
    <scope>NUCLEOTIDE SEQUENCE</scope>
    <source>
        <strain evidence="1">VKM B-2484</strain>
    </source>
</reference>
<evidence type="ECO:0000313" key="2">
    <source>
        <dbReference type="Proteomes" id="UP001143370"/>
    </source>
</evidence>